<reference evidence="4 5" key="1">
    <citation type="submission" date="2024-02" db="EMBL/GenBank/DDBJ databases">
        <title>A draft genome for the cacao thread blight pathogen Marasmius crinis-equi.</title>
        <authorList>
            <person name="Cohen S.P."/>
            <person name="Baruah I.K."/>
            <person name="Amoako-Attah I."/>
            <person name="Bukari Y."/>
            <person name="Meinhardt L.W."/>
            <person name="Bailey B.A."/>
        </authorList>
    </citation>
    <scope>NUCLEOTIDE SEQUENCE [LARGE SCALE GENOMIC DNA]</scope>
    <source>
        <strain evidence="4 5">GH-76</strain>
    </source>
</reference>
<feature type="region of interest" description="Disordered" evidence="1">
    <location>
        <begin position="329"/>
        <end position="354"/>
    </location>
</feature>
<name>A0ABR3EVT6_9AGAR</name>
<evidence type="ECO:0000256" key="1">
    <source>
        <dbReference type="SAM" id="MobiDB-lite"/>
    </source>
</evidence>
<evidence type="ECO:0000256" key="2">
    <source>
        <dbReference type="SAM" id="SignalP"/>
    </source>
</evidence>
<dbReference type="PANTHER" id="PTHR10963:SF24">
    <property type="entry name" value="GLYCOSIDASE C21B10.07-RELATED"/>
    <property type="match status" value="1"/>
</dbReference>
<dbReference type="Proteomes" id="UP001465976">
    <property type="component" value="Unassembled WGS sequence"/>
</dbReference>
<feature type="signal peptide" evidence="2">
    <location>
        <begin position="1"/>
        <end position="21"/>
    </location>
</feature>
<dbReference type="InterPro" id="IPR013320">
    <property type="entry name" value="ConA-like_dom_sf"/>
</dbReference>
<keyword evidence="2" id="KW-0732">Signal</keyword>
<evidence type="ECO:0000313" key="5">
    <source>
        <dbReference type="Proteomes" id="UP001465976"/>
    </source>
</evidence>
<keyword evidence="5" id="KW-1185">Reference proteome</keyword>
<evidence type="ECO:0000259" key="3">
    <source>
        <dbReference type="PROSITE" id="PS51762"/>
    </source>
</evidence>
<feature type="chain" id="PRO_5045680901" description="GH16 domain-containing protein" evidence="2">
    <location>
        <begin position="22"/>
        <end position="386"/>
    </location>
</feature>
<feature type="domain" description="GH16" evidence="3">
    <location>
        <begin position="17"/>
        <end position="290"/>
    </location>
</feature>
<evidence type="ECO:0000313" key="4">
    <source>
        <dbReference type="EMBL" id="KAL0567024.1"/>
    </source>
</evidence>
<protein>
    <recommendedName>
        <fullName evidence="3">GH16 domain-containing protein</fullName>
    </recommendedName>
</protein>
<feature type="compositionally biased region" description="Low complexity" evidence="1">
    <location>
        <begin position="331"/>
        <end position="354"/>
    </location>
</feature>
<dbReference type="Gene3D" id="2.60.120.200">
    <property type="match status" value="1"/>
</dbReference>
<dbReference type="InterPro" id="IPR050546">
    <property type="entry name" value="Glycosyl_Hydrlase_16"/>
</dbReference>
<gene>
    <name evidence="4" type="ORF">V5O48_014970</name>
</gene>
<dbReference type="PANTHER" id="PTHR10963">
    <property type="entry name" value="GLYCOSYL HYDROLASE-RELATED"/>
    <property type="match status" value="1"/>
</dbReference>
<dbReference type="SUPFAM" id="SSF49899">
    <property type="entry name" value="Concanavalin A-like lectins/glucanases"/>
    <property type="match status" value="1"/>
</dbReference>
<sequence>MKRITTITFFISLSLIPDCWGLYTPWREYAGTDFFNGWDYFGNVDNTTWGNVSYVDEPTASSQRLAYVDQTTGHAIIRVDNTTNIPTDPPRIINRPSVKITSKDTYDVGSLIIFDATHMPFGCSVWPSFWTLGVGAEWPNAGEIDVVEGINNLPFNQMALHTTNGCFQAANPGQSGKTATTNCTLPEGCLVQETKPNSFGADFAKAGGGVWALQFDVAGVFIWFWSRPNVPKSVAGANRLSTMDLKDWGAPSASYPAAACNIQKFFQPQKLVIDITLCGTWAGIPSIYAQTCGAGTCISNVFGNGSNYGNAWWDISYIRTYLAVDPNPKPSTSSSASSTGAQSTTTGTGGTNTAAGSNSAVDTVLWPSSLLLVGVALAVSVWALSL</sequence>
<dbReference type="Pfam" id="PF26113">
    <property type="entry name" value="GH16_XgeA"/>
    <property type="match status" value="1"/>
</dbReference>
<organism evidence="4 5">
    <name type="scientific">Marasmius crinis-equi</name>
    <dbReference type="NCBI Taxonomy" id="585013"/>
    <lineage>
        <taxon>Eukaryota</taxon>
        <taxon>Fungi</taxon>
        <taxon>Dikarya</taxon>
        <taxon>Basidiomycota</taxon>
        <taxon>Agaricomycotina</taxon>
        <taxon>Agaricomycetes</taxon>
        <taxon>Agaricomycetidae</taxon>
        <taxon>Agaricales</taxon>
        <taxon>Marasmiineae</taxon>
        <taxon>Marasmiaceae</taxon>
        <taxon>Marasmius</taxon>
    </lineage>
</organism>
<dbReference type="PROSITE" id="PS51762">
    <property type="entry name" value="GH16_2"/>
    <property type="match status" value="1"/>
</dbReference>
<dbReference type="EMBL" id="JBAHYK010001698">
    <property type="protein sequence ID" value="KAL0567024.1"/>
    <property type="molecule type" value="Genomic_DNA"/>
</dbReference>
<accession>A0ABR3EVT6</accession>
<comment type="caution">
    <text evidence="4">The sequence shown here is derived from an EMBL/GenBank/DDBJ whole genome shotgun (WGS) entry which is preliminary data.</text>
</comment>
<proteinExistence type="predicted"/>
<dbReference type="InterPro" id="IPR000757">
    <property type="entry name" value="Beta-glucanase-like"/>
</dbReference>